<dbReference type="InterPro" id="IPR018357">
    <property type="entry name" value="Hexapep_transf_CS"/>
</dbReference>
<sequence>MSSTVLWAAQSITIGNYVKIGANVKVMDTDAHALDFNVRRVREEDAKQKRCAPVVVEDDVLIGVNSIILKGVTIGARSIIGVGSVVTKSVPSDCIACGNPARVVKILNTD</sequence>
<dbReference type="InterPro" id="IPR011004">
    <property type="entry name" value="Trimer_LpxA-like_sf"/>
</dbReference>
<dbReference type="InterPro" id="IPR051159">
    <property type="entry name" value="Hexapeptide_acetyltransf"/>
</dbReference>
<dbReference type="Proteomes" id="UP000005546">
    <property type="component" value="Unassembled WGS sequence"/>
</dbReference>
<dbReference type="Pfam" id="PF14602">
    <property type="entry name" value="Hexapep_2"/>
    <property type="match status" value="1"/>
</dbReference>
<keyword evidence="1 4" id="KW-0808">Transferase</keyword>
<evidence type="ECO:0000256" key="2">
    <source>
        <dbReference type="ARBA" id="ARBA00022737"/>
    </source>
</evidence>
<dbReference type="InterPro" id="IPR001451">
    <property type="entry name" value="Hexapep"/>
</dbReference>
<dbReference type="HOGENOM" id="CLU_051638_7_5_10"/>
<evidence type="ECO:0000256" key="3">
    <source>
        <dbReference type="ARBA" id="ARBA00023315"/>
    </source>
</evidence>
<dbReference type="RefSeq" id="WP_008628538.1">
    <property type="nucleotide sequence ID" value="NZ_GL883870.1"/>
</dbReference>
<accession>F3QWE7</accession>
<organism evidence="4 5">
    <name type="scientific">Paraprevotella xylaniphila YIT 11841</name>
    <dbReference type="NCBI Taxonomy" id="762982"/>
    <lineage>
        <taxon>Bacteria</taxon>
        <taxon>Pseudomonadati</taxon>
        <taxon>Bacteroidota</taxon>
        <taxon>Bacteroidia</taxon>
        <taxon>Bacteroidales</taxon>
        <taxon>Prevotellaceae</taxon>
        <taxon>Paraprevotella</taxon>
    </lineage>
</organism>
<reference evidence="4 5" key="1">
    <citation type="submission" date="2011-02" db="EMBL/GenBank/DDBJ databases">
        <authorList>
            <person name="Weinstock G."/>
            <person name="Sodergren E."/>
            <person name="Clifton S."/>
            <person name="Fulton L."/>
            <person name="Fulton B."/>
            <person name="Courtney L."/>
            <person name="Fronick C."/>
            <person name="Harrison M."/>
            <person name="Strong C."/>
            <person name="Farmer C."/>
            <person name="Delahaunty K."/>
            <person name="Markovic C."/>
            <person name="Hall O."/>
            <person name="Minx P."/>
            <person name="Tomlinson C."/>
            <person name="Mitreva M."/>
            <person name="Hou S."/>
            <person name="Chen J."/>
            <person name="Wollam A."/>
            <person name="Pepin K.H."/>
            <person name="Johnson M."/>
            <person name="Bhonagiri V."/>
            <person name="Zhang X."/>
            <person name="Suruliraj S."/>
            <person name="Warren W."/>
            <person name="Chinwalla A."/>
            <person name="Mardis E.R."/>
            <person name="Wilson R.K."/>
        </authorList>
    </citation>
    <scope>NUCLEOTIDE SEQUENCE [LARGE SCALE GENOMIC DNA]</scope>
    <source>
        <strain evidence="4 5">YIT 11841</strain>
    </source>
</reference>
<keyword evidence="5" id="KW-1185">Reference proteome</keyword>
<evidence type="ECO:0000313" key="4">
    <source>
        <dbReference type="EMBL" id="EGG52029.1"/>
    </source>
</evidence>
<dbReference type="Gene3D" id="2.160.10.10">
    <property type="entry name" value="Hexapeptide repeat proteins"/>
    <property type="match status" value="1"/>
</dbReference>
<gene>
    <name evidence="4" type="ORF">HMPREF9442_02529</name>
</gene>
<comment type="caution">
    <text evidence="4">The sequence shown here is derived from an EMBL/GenBank/DDBJ whole genome shotgun (WGS) entry which is preliminary data.</text>
</comment>
<dbReference type="PANTHER" id="PTHR23416">
    <property type="entry name" value="SIALIC ACID SYNTHASE-RELATED"/>
    <property type="match status" value="1"/>
</dbReference>
<name>F3QWE7_9BACT</name>
<dbReference type="STRING" id="762982.HMPREF9442_02529"/>
<dbReference type="eggNOG" id="COG0110">
    <property type="taxonomic scope" value="Bacteria"/>
</dbReference>
<dbReference type="PROSITE" id="PS00101">
    <property type="entry name" value="HEXAPEP_TRANSFERASES"/>
    <property type="match status" value="1"/>
</dbReference>
<keyword evidence="2" id="KW-0677">Repeat</keyword>
<proteinExistence type="predicted"/>
<dbReference type="SUPFAM" id="SSF51161">
    <property type="entry name" value="Trimeric LpxA-like enzymes"/>
    <property type="match status" value="1"/>
</dbReference>
<keyword evidence="3" id="KW-0012">Acyltransferase</keyword>
<evidence type="ECO:0000256" key="1">
    <source>
        <dbReference type="ARBA" id="ARBA00022679"/>
    </source>
</evidence>
<protein>
    <submittedName>
        <fullName evidence="4">Bacterial transferase hexapeptide repeat protein</fullName>
    </submittedName>
</protein>
<dbReference type="EMBL" id="AFBR01000072">
    <property type="protein sequence ID" value="EGG52029.1"/>
    <property type="molecule type" value="Genomic_DNA"/>
</dbReference>
<evidence type="ECO:0000313" key="5">
    <source>
        <dbReference type="Proteomes" id="UP000005546"/>
    </source>
</evidence>
<dbReference type="GO" id="GO:0016746">
    <property type="term" value="F:acyltransferase activity"/>
    <property type="evidence" value="ECO:0007669"/>
    <property type="project" value="UniProtKB-KW"/>
</dbReference>
<dbReference type="AlphaFoldDB" id="F3QWE7"/>
<dbReference type="OrthoDB" id="9812571at2"/>